<dbReference type="Pfam" id="PF07690">
    <property type="entry name" value="MFS_1"/>
    <property type="match status" value="1"/>
</dbReference>
<name>A0ABY8QQK2_9MICO</name>
<evidence type="ECO:0000256" key="5">
    <source>
        <dbReference type="SAM" id="Phobius"/>
    </source>
</evidence>
<keyword evidence="3 5" id="KW-1133">Transmembrane helix</keyword>
<dbReference type="InterPro" id="IPR036259">
    <property type="entry name" value="MFS_trans_sf"/>
</dbReference>
<feature type="transmembrane region" description="Helical" evidence="5">
    <location>
        <begin position="41"/>
        <end position="61"/>
    </location>
</feature>
<feature type="transmembrane region" description="Helical" evidence="5">
    <location>
        <begin position="296"/>
        <end position="314"/>
    </location>
</feature>
<sequence length="432" mass="43908">MHHFRRNQALLIVAQLFSGVGIASGVAVGGLLSEEVSGTTSAAGFGQTATVLGAGLVAMPLARMAGRHSRRWALTIGFGIGALGAAIILLAAASTQFWLLLIGMLCFGSATAAGLQSRYAAAELAPPATQARAMSIVVWATTLGTVAGPNLSEPGSRLGQLLGMNHLVGPYLFAVVSFGLAALVVACLRTSVPSSRRPAQAGDTVASSVPVEPGKPVGTAQALREAISRPNALFALVTIIGGHMMMVSVMVMTPIHMNHGGMSLELVGIVISVHVLGMYAASPLFGWLADKIGARTTALTGAGIFAIAIVVGLLDATSGHSSMGRISIALGILGLGWSCCLIGGSALLNQSIDEEARVPLQGASDAMMNFGAAIMAALAGPVLANGGFLWINLMAALILLPLILLGVRAVAIGRRSSLTESAAEPASNSHRS</sequence>
<dbReference type="PANTHER" id="PTHR23534">
    <property type="entry name" value="MFS PERMEASE"/>
    <property type="match status" value="1"/>
</dbReference>
<evidence type="ECO:0000313" key="8">
    <source>
        <dbReference type="Proteomes" id="UP001209083"/>
    </source>
</evidence>
<organism evidence="7 8">
    <name type="scientific">Saxibacter everestensis</name>
    <dbReference type="NCBI Taxonomy" id="2909229"/>
    <lineage>
        <taxon>Bacteria</taxon>
        <taxon>Bacillati</taxon>
        <taxon>Actinomycetota</taxon>
        <taxon>Actinomycetes</taxon>
        <taxon>Micrococcales</taxon>
        <taxon>Brevibacteriaceae</taxon>
        <taxon>Saxibacter</taxon>
    </lineage>
</organism>
<proteinExistence type="predicted"/>
<evidence type="ECO:0000256" key="1">
    <source>
        <dbReference type="ARBA" id="ARBA00004651"/>
    </source>
</evidence>
<feature type="domain" description="Major facilitator superfamily (MFS) profile" evidence="6">
    <location>
        <begin position="7"/>
        <end position="410"/>
    </location>
</feature>
<keyword evidence="2 5" id="KW-0812">Transmembrane</keyword>
<dbReference type="SUPFAM" id="SSF103473">
    <property type="entry name" value="MFS general substrate transporter"/>
    <property type="match status" value="1"/>
</dbReference>
<feature type="transmembrane region" description="Helical" evidence="5">
    <location>
        <begin position="326"/>
        <end position="347"/>
    </location>
</feature>
<feature type="transmembrane region" description="Helical" evidence="5">
    <location>
        <begin position="133"/>
        <end position="151"/>
    </location>
</feature>
<evidence type="ECO:0000259" key="6">
    <source>
        <dbReference type="PROSITE" id="PS50850"/>
    </source>
</evidence>
<dbReference type="Proteomes" id="UP001209083">
    <property type="component" value="Chromosome"/>
</dbReference>
<feature type="transmembrane region" description="Helical" evidence="5">
    <location>
        <begin position="171"/>
        <end position="188"/>
    </location>
</feature>
<comment type="subcellular location">
    <subcellularLocation>
        <location evidence="1">Cell membrane</location>
        <topology evidence="1">Multi-pass membrane protein</topology>
    </subcellularLocation>
</comment>
<feature type="transmembrane region" description="Helical" evidence="5">
    <location>
        <begin position="233"/>
        <end position="255"/>
    </location>
</feature>
<evidence type="ECO:0000256" key="2">
    <source>
        <dbReference type="ARBA" id="ARBA00022692"/>
    </source>
</evidence>
<evidence type="ECO:0000256" key="4">
    <source>
        <dbReference type="ARBA" id="ARBA00023136"/>
    </source>
</evidence>
<accession>A0ABY8QQK2</accession>
<dbReference type="EMBL" id="CP090958">
    <property type="protein sequence ID" value="WGW11273.1"/>
    <property type="molecule type" value="Genomic_DNA"/>
</dbReference>
<dbReference type="InterPro" id="IPR011701">
    <property type="entry name" value="MFS"/>
</dbReference>
<dbReference type="RefSeq" id="WP_349638058.1">
    <property type="nucleotide sequence ID" value="NZ_CP090958.1"/>
</dbReference>
<reference evidence="7 8" key="1">
    <citation type="submission" date="2023-05" db="EMBL/GenBank/DDBJ databases">
        <title>Lithophilousrod everest ZFBP1038 complete genpme.</title>
        <authorList>
            <person name="Tian M."/>
        </authorList>
    </citation>
    <scope>NUCLEOTIDE SEQUENCE [LARGE SCALE GENOMIC DNA]</scope>
    <source>
        <strain evidence="7 8">ZFBP1038</strain>
    </source>
</reference>
<dbReference type="InterPro" id="IPR020846">
    <property type="entry name" value="MFS_dom"/>
</dbReference>
<feature type="transmembrane region" description="Helical" evidence="5">
    <location>
        <begin position="367"/>
        <end position="384"/>
    </location>
</feature>
<keyword evidence="8" id="KW-1185">Reference proteome</keyword>
<evidence type="ECO:0000313" key="7">
    <source>
        <dbReference type="EMBL" id="WGW11273.1"/>
    </source>
</evidence>
<feature type="transmembrane region" description="Helical" evidence="5">
    <location>
        <begin position="390"/>
        <end position="411"/>
    </location>
</feature>
<feature type="transmembrane region" description="Helical" evidence="5">
    <location>
        <begin position="98"/>
        <end position="121"/>
    </location>
</feature>
<feature type="transmembrane region" description="Helical" evidence="5">
    <location>
        <begin position="73"/>
        <end position="92"/>
    </location>
</feature>
<dbReference type="Gene3D" id="1.20.1250.20">
    <property type="entry name" value="MFS general substrate transporter like domains"/>
    <property type="match status" value="1"/>
</dbReference>
<evidence type="ECO:0000256" key="3">
    <source>
        <dbReference type="ARBA" id="ARBA00022989"/>
    </source>
</evidence>
<dbReference type="PROSITE" id="PS50850">
    <property type="entry name" value="MFS"/>
    <property type="match status" value="1"/>
</dbReference>
<dbReference type="PANTHER" id="PTHR23534:SF1">
    <property type="entry name" value="MAJOR FACILITATOR SUPERFAMILY PROTEIN"/>
    <property type="match status" value="1"/>
</dbReference>
<gene>
    <name evidence="7" type="ORF">LWF01_14420</name>
</gene>
<keyword evidence="4 5" id="KW-0472">Membrane</keyword>
<protein>
    <submittedName>
        <fullName evidence="7">MFS transporter</fullName>
    </submittedName>
</protein>
<feature type="transmembrane region" description="Helical" evidence="5">
    <location>
        <begin position="267"/>
        <end position="289"/>
    </location>
</feature>